<feature type="signal peptide" evidence="1">
    <location>
        <begin position="1"/>
        <end position="30"/>
    </location>
</feature>
<feature type="domain" description="Ig-like SoxY" evidence="2">
    <location>
        <begin position="41"/>
        <end position="149"/>
    </location>
</feature>
<dbReference type="EMBL" id="CP018171">
    <property type="protein sequence ID" value="APH71759.1"/>
    <property type="molecule type" value="Genomic_DNA"/>
</dbReference>
<dbReference type="Gene3D" id="2.60.40.2470">
    <property type="entry name" value="SoxY domain"/>
    <property type="match status" value="1"/>
</dbReference>
<dbReference type="AlphaFoldDB" id="A0A1L3SQT6"/>
<feature type="chain" id="PRO_5012001379" evidence="1">
    <location>
        <begin position="31"/>
        <end position="151"/>
    </location>
</feature>
<gene>
    <name evidence="3" type="ORF">BSQ44_10540</name>
</gene>
<evidence type="ECO:0000313" key="4">
    <source>
        <dbReference type="Proteomes" id="UP000182840"/>
    </source>
</evidence>
<dbReference type="OrthoDB" id="9804570at2"/>
<evidence type="ECO:0000259" key="2">
    <source>
        <dbReference type="Pfam" id="PF13501"/>
    </source>
</evidence>
<dbReference type="InterPro" id="IPR032711">
    <property type="entry name" value="SoxY"/>
</dbReference>
<proteinExistence type="predicted"/>
<name>A0A1L3SQT6_9HYPH</name>
<dbReference type="Proteomes" id="UP000182840">
    <property type="component" value="Chromosome"/>
</dbReference>
<evidence type="ECO:0000313" key="3">
    <source>
        <dbReference type="EMBL" id="APH71759.1"/>
    </source>
</evidence>
<sequence length="151" mass="15477">MNINRRQALGLAAGAAAIPFIGLSARSALAAAAEADQRIMEFTGGKTPETGKITLTAPEIAENGNTVPVSVSVDSAMEGDDLVESVMIVADGNPNPAVATFHFTPMSGEAAATSRMRLAQTQNVIAVARMKDGSVFMDKKLVKVTIGGCGG</sequence>
<dbReference type="InterPro" id="IPR006311">
    <property type="entry name" value="TAT_signal"/>
</dbReference>
<dbReference type="PIRSF" id="PIRSF010312">
    <property type="entry name" value="Sulphur_oxidation_SoxY"/>
    <property type="match status" value="1"/>
</dbReference>
<organism evidence="3 4">
    <name type="scientific">Aquibium oceanicum</name>
    <dbReference type="NCBI Taxonomy" id="1670800"/>
    <lineage>
        <taxon>Bacteria</taxon>
        <taxon>Pseudomonadati</taxon>
        <taxon>Pseudomonadota</taxon>
        <taxon>Alphaproteobacteria</taxon>
        <taxon>Hyphomicrobiales</taxon>
        <taxon>Phyllobacteriaceae</taxon>
        <taxon>Aquibium</taxon>
    </lineage>
</organism>
<dbReference type="Pfam" id="PF13501">
    <property type="entry name" value="SoxY"/>
    <property type="match status" value="1"/>
</dbReference>
<dbReference type="InterPro" id="IPR016568">
    <property type="entry name" value="Sulphur_oxidation_SoxY"/>
</dbReference>
<reference evidence="4" key="1">
    <citation type="submission" date="2016-11" db="EMBL/GenBank/DDBJ databases">
        <title>Mesorhizobium oceanicum sp. nov., isolated from deep seawater in South China Sea.</title>
        <authorList>
            <person name="Fu G.-Y."/>
        </authorList>
    </citation>
    <scope>NUCLEOTIDE SEQUENCE [LARGE SCALE GENOMIC DNA]</scope>
    <source>
        <strain evidence="4">B7</strain>
    </source>
</reference>
<keyword evidence="1" id="KW-0732">Signal</keyword>
<dbReference type="NCBIfam" id="TIGR04488">
    <property type="entry name" value="SoxY_true_GGCGG"/>
    <property type="match status" value="1"/>
</dbReference>
<dbReference type="STRING" id="1670800.BSQ44_10540"/>
<dbReference type="RefSeq" id="WP_072603837.1">
    <property type="nucleotide sequence ID" value="NZ_CP018171.1"/>
</dbReference>
<dbReference type="InterPro" id="IPR038162">
    <property type="entry name" value="SoxY_sf"/>
</dbReference>
<protein>
    <submittedName>
        <fullName evidence="3">Thiosulfate oxidation carrier protein SoxY</fullName>
    </submittedName>
</protein>
<evidence type="ECO:0000256" key="1">
    <source>
        <dbReference type="SAM" id="SignalP"/>
    </source>
</evidence>
<accession>A0A1L3SQT6</accession>
<dbReference type="KEGG" id="meso:BSQ44_10540"/>
<dbReference type="PROSITE" id="PS51318">
    <property type="entry name" value="TAT"/>
    <property type="match status" value="1"/>
</dbReference>
<keyword evidence="4" id="KW-1185">Reference proteome</keyword>